<dbReference type="InterPro" id="IPR050615">
    <property type="entry name" value="ATP-dep_DNA_Helicase"/>
</dbReference>
<accession>A0A1I2BK55</accession>
<feature type="compositionally biased region" description="Low complexity" evidence="5">
    <location>
        <begin position="462"/>
        <end position="471"/>
    </location>
</feature>
<keyword evidence="2" id="KW-0378">Hydrolase</keyword>
<dbReference type="Gene3D" id="3.40.1170.30">
    <property type="match status" value="1"/>
</dbReference>
<evidence type="ECO:0000313" key="9">
    <source>
        <dbReference type="Proteomes" id="UP000199400"/>
    </source>
</evidence>
<evidence type="ECO:0000256" key="2">
    <source>
        <dbReference type="ARBA" id="ARBA00022801"/>
    </source>
</evidence>
<dbReference type="Gene3D" id="3.40.50.300">
    <property type="entry name" value="P-loop containing nucleotide triphosphate hydrolases"/>
    <property type="match status" value="2"/>
</dbReference>
<dbReference type="Pfam" id="PF04851">
    <property type="entry name" value="ResIII"/>
    <property type="match status" value="1"/>
</dbReference>
<keyword evidence="3 8" id="KW-0347">Helicase</keyword>
<dbReference type="Pfam" id="PF18458">
    <property type="entry name" value="XPB_DRD"/>
    <property type="match status" value="1"/>
</dbReference>
<dbReference type="RefSeq" id="WP_096333518.1">
    <property type="nucleotide sequence ID" value="NZ_FOMX01000015.1"/>
</dbReference>
<dbReference type="OrthoDB" id="9804086at2"/>
<dbReference type="STRING" id="54.SAMN02745121_04720"/>
<dbReference type="SUPFAM" id="SSF52540">
    <property type="entry name" value="P-loop containing nucleoside triphosphate hydrolases"/>
    <property type="match status" value="2"/>
</dbReference>
<dbReference type="SMART" id="SM00487">
    <property type="entry name" value="DEXDc"/>
    <property type="match status" value="1"/>
</dbReference>
<dbReference type="SMART" id="SM00490">
    <property type="entry name" value="HELICc"/>
    <property type="match status" value="1"/>
</dbReference>
<keyword evidence="9" id="KW-1185">Reference proteome</keyword>
<keyword evidence="4" id="KW-0067">ATP-binding</keyword>
<organism evidence="8 9">
    <name type="scientific">Nannocystis exedens</name>
    <dbReference type="NCBI Taxonomy" id="54"/>
    <lineage>
        <taxon>Bacteria</taxon>
        <taxon>Pseudomonadati</taxon>
        <taxon>Myxococcota</taxon>
        <taxon>Polyangia</taxon>
        <taxon>Nannocystales</taxon>
        <taxon>Nannocystaceae</taxon>
        <taxon>Nannocystis</taxon>
    </lineage>
</organism>
<name>A0A1I2BK55_9BACT</name>
<dbReference type="GO" id="GO:0016787">
    <property type="term" value="F:hydrolase activity"/>
    <property type="evidence" value="ECO:0007669"/>
    <property type="project" value="UniProtKB-KW"/>
</dbReference>
<feature type="domain" description="Helicase C-terminal" evidence="7">
    <location>
        <begin position="321"/>
        <end position="465"/>
    </location>
</feature>
<proteinExistence type="predicted"/>
<dbReference type="GO" id="GO:0005524">
    <property type="term" value="F:ATP binding"/>
    <property type="evidence" value="ECO:0007669"/>
    <property type="project" value="UniProtKB-KW"/>
</dbReference>
<dbReference type="AlphaFoldDB" id="A0A1I2BK55"/>
<dbReference type="InterPro" id="IPR040699">
    <property type="entry name" value="XPB_DRD"/>
</dbReference>
<dbReference type="Pfam" id="PF00271">
    <property type="entry name" value="Helicase_C"/>
    <property type="match status" value="1"/>
</dbReference>
<gene>
    <name evidence="8" type="ORF">SAMN02745121_04720</name>
</gene>
<evidence type="ECO:0000256" key="3">
    <source>
        <dbReference type="ARBA" id="ARBA00022806"/>
    </source>
</evidence>
<dbReference type="CDD" id="cd17926">
    <property type="entry name" value="DEXHc_RE"/>
    <property type="match status" value="1"/>
</dbReference>
<dbReference type="EMBL" id="FOMX01000015">
    <property type="protein sequence ID" value="SFE56399.1"/>
    <property type="molecule type" value="Genomic_DNA"/>
</dbReference>
<dbReference type="PANTHER" id="PTHR11274">
    <property type="entry name" value="RAD25/XP-B DNA REPAIR HELICASE"/>
    <property type="match status" value="1"/>
</dbReference>
<reference evidence="9" key="1">
    <citation type="submission" date="2016-10" db="EMBL/GenBank/DDBJ databases">
        <authorList>
            <person name="Varghese N."/>
            <person name="Submissions S."/>
        </authorList>
    </citation>
    <scope>NUCLEOTIDE SEQUENCE [LARGE SCALE GENOMIC DNA]</scope>
    <source>
        <strain evidence="9">ATCC 25963</strain>
    </source>
</reference>
<evidence type="ECO:0000313" key="8">
    <source>
        <dbReference type="EMBL" id="SFE56399.1"/>
    </source>
</evidence>
<dbReference type="PROSITE" id="PS51192">
    <property type="entry name" value="HELICASE_ATP_BIND_1"/>
    <property type="match status" value="1"/>
</dbReference>
<evidence type="ECO:0000256" key="4">
    <source>
        <dbReference type="ARBA" id="ARBA00022840"/>
    </source>
</evidence>
<keyword evidence="1" id="KW-0547">Nucleotide-binding</keyword>
<dbReference type="InterPro" id="IPR006935">
    <property type="entry name" value="Helicase/UvrB_N"/>
</dbReference>
<dbReference type="InterPro" id="IPR014001">
    <property type="entry name" value="Helicase_ATP-bd"/>
</dbReference>
<feature type="region of interest" description="Disordered" evidence="5">
    <location>
        <begin position="443"/>
        <end position="518"/>
    </location>
</feature>
<dbReference type="PROSITE" id="PS51194">
    <property type="entry name" value="HELICASE_CTER"/>
    <property type="match status" value="1"/>
</dbReference>
<dbReference type="InterPro" id="IPR001650">
    <property type="entry name" value="Helicase_C-like"/>
</dbReference>
<dbReference type="GO" id="GO:0003677">
    <property type="term" value="F:DNA binding"/>
    <property type="evidence" value="ECO:0007669"/>
    <property type="project" value="InterPro"/>
</dbReference>
<sequence length="518" mass="57054">MPVELHFDHGTLVVLGVPEGDARLAALVSFDRRTGTHRAPAHRYRAIVSHLHNAHIPYVDKARTYDRLDLALSGPLEPFPHQRDALAAWRAAGGVGVVELPTGAGKTILAVLAIVHTGRPALIVVPTIDLMLQWQQVLGHWLQRPIGLLGGGNSEAREITVTTYDSAAAQTEFHGNRHGLLVCDECHHLPAPAYRFIAQGCLAPFRLGLTATFERPDGLHNVAAELLGPVCYRANIDELEGDYLAPYEVKSLAVALTEEEQGRYDEARALYIDFLRGSGVSLDRPGGWAQFIAVCHRSEEGRQAFAAYREQKRIAFTAQAKIEALWRLLLRHRRDRILVFTEDNDTVHRLSRLFLLPVITHQTPPKERVSLLAQFASGALPVLLTSKVLNEGVDVPDANVGVILSGSGSVREHVQRLGRILRKKEGKRAILYELCTAVAAEHGVSERRRQHRAYQKEPQPRRGPAALRPGPIDQVPGDMPDRAGSSSHVPSDMSEAPASRQRHPQDRADLPTPAEGEC</sequence>
<dbReference type="InterPro" id="IPR027417">
    <property type="entry name" value="P-loop_NTPase"/>
</dbReference>
<dbReference type="GO" id="GO:0004386">
    <property type="term" value="F:helicase activity"/>
    <property type="evidence" value="ECO:0007669"/>
    <property type="project" value="UniProtKB-KW"/>
</dbReference>
<evidence type="ECO:0000259" key="7">
    <source>
        <dbReference type="PROSITE" id="PS51194"/>
    </source>
</evidence>
<feature type="domain" description="Helicase ATP-binding" evidence="6">
    <location>
        <begin position="87"/>
        <end position="231"/>
    </location>
</feature>
<evidence type="ECO:0000256" key="1">
    <source>
        <dbReference type="ARBA" id="ARBA00022741"/>
    </source>
</evidence>
<dbReference type="Proteomes" id="UP000199400">
    <property type="component" value="Unassembled WGS sequence"/>
</dbReference>
<evidence type="ECO:0000256" key="5">
    <source>
        <dbReference type="SAM" id="MobiDB-lite"/>
    </source>
</evidence>
<protein>
    <submittedName>
        <fullName evidence="8">Superfamily II DNA or RNA helicase</fullName>
    </submittedName>
</protein>
<evidence type="ECO:0000259" key="6">
    <source>
        <dbReference type="PROSITE" id="PS51192"/>
    </source>
</evidence>
<dbReference type="PANTHER" id="PTHR11274:SF0">
    <property type="entry name" value="GENERAL TRANSCRIPTION AND DNA REPAIR FACTOR IIH HELICASE SUBUNIT XPB"/>
    <property type="match status" value="1"/>
</dbReference>